<evidence type="ECO:0000259" key="1">
    <source>
        <dbReference type="PROSITE" id="PS51832"/>
    </source>
</evidence>
<evidence type="ECO:0000313" key="3">
    <source>
        <dbReference type="Proteomes" id="UP000680045"/>
    </source>
</evidence>
<accession>A0A941FJE9</accession>
<dbReference type="AlphaFoldDB" id="A0A941FJE9"/>
<dbReference type="Gene3D" id="1.10.3210.10">
    <property type="entry name" value="Hypothetical protein af1432"/>
    <property type="match status" value="1"/>
</dbReference>
<reference evidence="2" key="1">
    <citation type="submission" date="2021-04" db="EMBL/GenBank/DDBJ databases">
        <title>Whole genome sequencing of Enterococci isolates from hospitalized patients.</title>
        <authorList>
            <person name="Ogoti B.M."/>
            <person name="Onyambu F.G."/>
        </authorList>
    </citation>
    <scope>NUCLEOTIDE SEQUENCE</scope>
    <source>
        <strain evidence="2">242</strain>
    </source>
</reference>
<dbReference type="SUPFAM" id="SSF109604">
    <property type="entry name" value="HD-domain/PDEase-like"/>
    <property type="match status" value="1"/>
</dbReference>
<dbReference type="InterPro" id="IPR006674">
    <property type="entry name" value="HD_domain"/>
</dbReference>
<dbReference type="InterPro" id="IPR003607">
    <property type="entry name" value="HD/PDEase_dom"/>
</dbReference>
<proteinExistence type="predicted"/>
<dbReference type="EMBL" id="JAGTPW010000052">
    <property type="protein sequence ID" value="MBR8645833.1"/>
    <property type="molecule type" value="Genomic_DNA"/>
</dbReference>
<evidence type="ECO:0000313" key="2">
    <source>
        <dbReference type="EMBL" id="MBR8645833.1"/>
    </source>
</evidence>
<dbReference type="PANTHER" id="PTHR43155">
    <property type="entry name" value="CYCLIC DI-GMP PHOSPHODIESTERASE PA4108-RELATED"/>
    <property type="match status" value="1"/>
</dbReference>
<organism evidence="2 3">
    <name type="scientific">Peribacillus frigoritolerans</name>
    <dbReference type="NCBI Taxonomy" id="450367"/>
    <lineage>
        <taxon>Bacteria</taxon>
        <taxon>Bacillati</taxon>
        <taxon>Bacillota</taxon>
        <taxon>Bacilli</taxon>
        <taxon>Bacillales</taxon>
        <taxon>Bacillaceae</taxon>
        <taxon>Peribacillus</taxon>
    </lineage>
</organism>
<dbReference type="Pfam" id="PF01966">
    <property type="entry name" value="HD"/>
    <property type="match status" value="1"/>
</dbReference>
<dbReference type="PROSITE" id="PS51832">
    <property type="entry name" value="HD_GYP"/>
    <property type="match status" value="1"/>
</dbReference>
<dbReference type="InterPro" id="IPR037522">
    <property type="entry name" value="HD_GYP_dom"/>
</dbReference>
<name>A0A941FJE9_9BACI</name>
<gene>
    <name evidence="2" type="ORF">KEH51_23140</name>
</gene>
<dbReference type="Proteomes" id="UP000680045">
    <property type="component" value="Unassembled WGS sequence"/>
</dbReference>
<dbReference type="CDD" id="cd00077">
    <property type="entry name" value="HDc"/>
    <property type="match status" value="1"/>
</dbReference>
<sequence>MGVGIIATYLGMKLGLSKENLSALTLAAVLHDVGKTRISDNIVEKPGKLNEAEYEDMKRHAIYGYELLKNILESHHRLH</sequence>
<feature type="domain" description="HD-GYP" evidence="1">
    <location>
        <begin position="1"/>
        <end position="79"/>
    </location>
</feature>
<comment type="caution">
    <text evidence="2">The sequence shown here is derived from an EMBL/GenBank/DDBJ whole genome shotgun (WGS) entry which is preliminary data.</text>
</comment>
<protein>
    <submittedName>
        <fullName evidence="2">HD domain-containing protein</fullName>
    </submittedName>
</protein>
<dbReference type="PANTHER" id="PTHR43155:SF2">
    <property type="entry name" value="CYCLIC DI-GMP PHOSPHODIESTERASE PA4108"/>
    <property type="match status" value="1"/>
</dbReference>